<dbReference type="EMBL" id="BAABAB010000004">
    <property type="protein sequence ID" value="GAA3605587.1"/>
    <property type="molecule type" value="Genomic_DNA"/>
</dbReference>
<comment type="caution">
    <text evidence="2">The sequence shown here is derived from an EMBL/GenBank/DDBJ whole genome shotgun (WGS) entry which is preliminary data.</text>
</comment>
<evidence type="ECO:0000313" key="2">
    <source>
        <dbReference type="EMBL" id="GAA3605587.1"/>
    </source>
</evidence>
<proteinExistence type="predicted"/>
<accession>A0ABP6ZFN3</accession>
<protein>
    <submittedName>
        <fullName evidence="2">Uncharacterized protein</fullName>
    </submittedName>
</protein>
<keyword evidence="3" id="KW-1185">Reference proteome</keyword>
<gene>
    <name evidence="2" type="ORF">GCM10022236_04370</name>
</gene>
<reference evidence="3" key="1">
    <citation type="journal article" date="2019" name="Int. J. Syst. Evol. Microbiol.">
        <title>The Global Catalogue of Microorganisms (GCM) 10K type strain sequencing project: providing services to taxonomists for standard genome sequencing and annotation.</title>
        <authorList>
            <consortium name="The Broad Institute Genomics Platform"/>
            <consortium name="The Broad Institute Genome Sequencing Center for Infectious Disease"/>
            <person name="Wu L."/>
            <person name="Ma J."/>
        </authorList>
    </citation>
    <scope>NUCLEOTIDE SEQUENCE [LARGE SCALE GENOMIC DNA]</scope>
    <source>
        <strain evidence="3">JCM 16929</strain>
    </source>
</reference>
<dbReference type="RefSeq" id="WP_344801439.1">
    <property type="nucleotide sequence ID" value="NZ_BAABAB010000004.1"/>
</dbReference>
<evidence type="ECO:0000256" key="1">
    <source>
        <dbReference type="SAM" id="MobiDB-lite"/>
    </source>
</evidence>
<evidence type="ECO:0000313" key="3">
    <source>
        <dbReference type="Proteomes" id="UP001501490"/>
    </source>
</evidence>
<dbReference type="Proteomes" id="UP001501490">
    <property type="component" value="Unassembled WGS sequence"/>
</dbReference>
<feature type="compositionally biased region" description="Basic and acidic residues" evidence="1">
    <location>
        <begin position="121"/>
        <end position="155"/>
    </location>
</feature>
<feature type="region of interest" description="Disordered" evidence="1">
    <location>
        <begin position="81"/>
        <end position="155"/>
    </location>
</feature>
<organism evidence="2 3">
    <name type="scientific">Microlunatus ginsengisoli</name>
    <dbReference type="NCBI Taxonomy" id="363863"/>
    <lineage>
        <taxon>Bacteria</taxon>
        <taxon>Bacillati</taxon>
        <taxon>Actinomycetota</taxon>
        <taxon>Actinomycetes</taxon>
        <taxon>Propionibacteriales</taxon>
        <taxon>Propionibacteriaceae</taxon>
        <taxon>Microlunatus</taxon>
    </lineage>
</organism>
<sequence>MSDRSPEAAQQVVVGALQQAVINQVHEEYGGRDVEIVGPALREAFAAAGLACPPGPWMQAVAVEIAGGRLYVVGNGVVPDDPFSNSAAGLRPSEDATGSDHPAGNPHALWFGSDPKIVHKNPADAVEHADMQTDAVEQLRHSLPEQPPRHEDGDR</sequence>
<name>A0ABP6ZFN3_9ACTN</name>